<dbReference type="AlphaFoldDB" id="A0A182WPY4"/>
<dbReference type="Proteomes" id="UP000075920">
    <property type="component" value="Unassembled WGS sequence"/>
</dbReference>
<organism evidence="1 2">
    <name type="scientific">Anopheles minimus</name>
    <dbReference type="NCBI Taxonomy" id="112268"/>
    <lineage>
        <taxon>Eukaryota</taxon>
        <taxon>Metazoa</taxon>
        <taxon>Ecdysozoa</taxon>
        <taxon>Arthropoda</taxon>
        <taxon>Hexapoda</taxon>
        <taxon>Insecta</taxon>
        <taxon>Pterygota</taxon>
        <taxon>Neoptera</taxon>
        <taxon>Endopterygota</taxon>
        <taxon>Diptera</taxon>
        <taxon>Nematocera</taxon>
        <taxon>Culicoidea</taxon>
        <taxon>Culicidae</taxon>
        <taxon>Anophelinae</taxon>
        <taxon>Anopheles</taxon>
    </lineage>
</organism>
<keyword evidence="2" id="KW-1185">Reference proteome</keyword>
<name>A0A182WPY4_9DIPT</name>
<protein>
    <submittedName>
        <fullName evidence="1">Uncharacterized protein</fullName>
    </submittedName>
</protein>
<reference evidence="1" key="2">
    <citation type="submission" date="2020-05" db="UniProtKB">
        <authorList>
            <consortium name="EnsemblMetazoa"/>
        </authorList>
    </citation>
    <scope>IDENTIFICATION</scope>
    <source>
        <strain evidence="1">MINIMUS1</strain>
    </source>
</reference>
<evidence type="ECO:0000313" key="2">
    <source>
        <dbReference type="Proteomes" id="UP000075920"/>
    </source>
</evidence>
<accession>A0A182WPY4</accession>
<proteinExistence type="predicted"/>
<evidence type="ECO:0000313" key="1">
    <source>
        <dbReference type="EnsemblMetazoa" id="AMIN014721-PA"/>
    </source>
</evidence>
<sequence>MAMLFHFFFPIMVSLFAVCLFCSLTLLLSLHFFNLFYCFASFPSFL</sequence>
<dbReference type="VEuPathDB" id="VectorBase:AMIN014721"/>
<dbReference type="EnsemblMetazoa" id="AMIN014721-RA">
    <property type="protein sequence ID" value="AMIN014721-PA"/>
    <property type="gene ID" value="AMIN014721"/>
</dbReference>
<reference evidence="2" key="1">
    <citation type="submission" date="2013-03" db="EMBL/GenBank/DDBJ databases">
        <title>The Genome Sequence of Anopheles minimus MINIMUS1.</title>
        <authorList>
            <consortium name="The Broad Institute Genomics Platform"/>
            <person name="Neafsey D.E."/>
            <person name="Walton C."/>
            <person name="Walker B."/>
            <person name="Young S.K."/>
            <person name="Zeng Q."/>
            <person name="Gargeya S."/>
            <person name="Fitzgerald M."/>
            <person name="Haas B."/>
            <person name="Abouelleil A."/>
            <person name="Allen A.W."/>
            <person name="Alvarado L."/>
            <person name="Arachchi H.M."/>
            <person name="Berlin A.M."/>
            <person name="Chapman S.B."/>
            <person name="Gainer-Dewar J."/>
            <person name="Goldberg J."/>
            <person name="Griggs A."/>
            <person name="Gujja S."/>
            <person name="Hansen M."/>
            <person name="Howarth C."/>
            <person name="Imamovic A."/>
            <person name="Ireland A."/>
            <person name="Larimer J."/>
            <person name="McCowan C."/>
            <person name="Murphy C."/>
            <person name="Pearson M."/>
            <person name="Poon T.W."/>
            <person name="Priest M."/>
            <person name="Roberts A."/>
            <person name="Saif S."/>
            <person name="Shea T."/>
            <person name="Sisk P."/>
            <person name="Sykes S."/>
            <person name="Wortman J."/>
            <person name="Nusbaum C."/>
            <person name="Birren B."/>
        </authorList>
    </citation>
    <scope>NUCLEOTIDE SEQUENCE [LARGE SCALE GENOMIC DNA]</scope>
    <source>
        <strain evidence="2">MINIMUS1</strain>
    </source>
</reference>